<gene>
    <name evidence="1" type="ordered locus">Sulac_1130</name>
</gene>
<dbReference type="HOGENOM" id="CLU_1467481_0_0_9"/>
<reference evidence="2" key="1">
    <citation type="submission" date="2011-12" db="EMBL/GenBank/DDBJ databases">
        <title>The complete genome of chromosome of Sulfobacillus acidophilus DSM 10332.</title>
        <authorList>
            <person name="Lucas S."/>
            <person name="Han J."/>
            <person name="Lapidus A."/>
            <person name="Bruce D."/>
            <person name="Goodwin L."/>
            <person name="Pitluck S."/>
            <person name="Peters L."/>
            <person name="Kyrpides N."/>
            <person name="Mavromatis K."/>
            <person name="Ivanova N."/>
            <person name="Mikhailova N."/>
            <person name="Chertkov O."/>
            <person name="Saunders E."/>
            <person name="Detter J.C."/>
            <person name="Tapia R."/>
            <person name="Han C."/>
            <person name="Land M."/>
            <person name="Hauser L."/>
            <person name="Markowitz V."/>
            <person name="Cheng J.-F."/>
            <person name="Hugenholtz P."/>
            <person name="Woyke T."/>
            <person name="Wu D."/>
            <person name="Pukall R."/>
            <person name="Gehrich-Schroeter G."/>
            <person name="Schneider S."/>
            <person name="Klenk H.-P."/>
            <person name="Eisen J.A."/>
        </authorList>
    </citation>
    <scope>NUCLEOTIDE SEQUENCE [LARGE SCALE GENOMIC DNA]</scope>
    <source>
        <strain evidence="2">ATCC 700253 / DSM 10332 / NAL</strain>
    </source>
</reference>
<organism evidence="1 2">
    <name type="scientific">Sulfobacillus acidophilus (strain ATCC 700253 / DSM 10332 / NAL)</name>
    <dbReference type="NCBI Taxonomy" id="679936"/>
    <lineage>
        <taxon>Bacteria</taxon>
        <taxon>Bacillati</taxon>
        <taxon>Bacillota</taxon>
        <taxon>Clostridia</taxon>
        <taxon>Eubacteriales</taxon>
        <taxon>Clostridiales Family XVII. Incertae Sedis</taxon>
        <taxon>Sulfobacillus</taxon>
    </lineage>
</organism>
<proteinExistence type="predicted"/>
<dbReference type="KEGG" id="sap:Sulac_1130"/>
<evidence type="ECO:0000313" key="1">
    <source>
        <dbReference type="EMBL" id="AEW04630.1"/>
    </source>
</evidence>
<dbReference type="STRING" id="679936.Sulac_1130"/>
<dbReference type="Proteomes" id="UP000005439">
    <property type="component" value="Chromosome"/>
</dbReference>
<accession>G8TUI3</accession>
<evidence type="ECO:0000313" key="2">
    <source>
        <dbReference type="Proteomes" id="UP000005439"/>
    </source>
</evidence>
<name>G8TUI3_SULAD</name>
<dbReference type="PATRIC" id="fig|679936.5.peg.1190"/>
<dbReference type="AlphaFoldDB" id="G8TUI3"/>
<dbReference type="InterPro" id="IPR027417">
    <property type="entry name" value="P-loop_NTPase"/>
</dbReference>
<dbReference type="SUPFAM" id="SSF52540">
    <property type="entry name" value="P-loop containing nucleoside triphosphate hydrolases"/>
    <property type="match status" value="1"/>
</dbReference>
<dbReference type="Gene3D" id="3.40.50.300">
    <property type="entry name" value="P-loop containing nucleotide triphosphate hydrolases"/>
    <property type="match status" value="1"/>
</dbReference>
<dbReference type="EMBL" id="CP003179">
    <property type="protein sequence ID" value="AEW04630.1"/>
    <property type="molecule type" value="Genomic_DNA"/>
</dbReference>
<reference evidence="1 2" key="2">
    <citation type="journal article" date="2012" name="Stand. Genomic Sci.">
        <title>Complete genome sequence of the moderately thermophilic mineral-sulfide-oxidizing firmicute Sulfobacillus acidophilus type strain (NAL(T)).</title>
        <authorList>
            <person name="Anderson I."/>
            <person name="Chertkov O."/>
            <person name="Chen A."/>
            <person name="Saunders E."/>
            <person name="Lapidus A."/>
            <person name="Nolan M."/>
            <person name="Lucas S."/>
            <person name="Hammon N."/>
            <person name="Deshpande S."/>
            <person name="Cheng J.F."/>
            <person name="Han C."/>
            <person name="Tapia R."/>
            <person name="Goodwin L.A."/>
            <person name="Pitluck S."/>
            <person name="Liolios K."/>
            <person name="Pagani I."/>
            <person name="Ivanova N."/>
            <person name="Mikhailova N."/>
            <person name="Pati A."/>
            <person name="Palaniappan K."/>
            <person name="Land M."/>
            <person name="Pan C."/>
            <person name="Rohde M."/>
            <person name="Pukall R."/>
            <person name="Goker M."/>
            <person name="Detter J.C."/>
            <person name="Woyke T."/>
            <person name="Bristow J."/>
            <person name="Eisen J.A."/>
            <person name="Markowitz V."/>
            <person name="Hugenholtz P."/>
            <person name="Kyrpides N.C."/>
            <person name="Klenk H.P."/>
            <person name="Mavromatis K."/>
        </authorList>
    </citation>
    <scope>NUCLEOTIDE SEQUENCE [LARGE SCALE GENOMIC DNA]</scope>
    <source>
        <strain evidence="2">ATCC 700253 / DSM 10332 / NAL</strain>
    </source>
</reference>
<protein>
    <submittedName>
        <fullName evidence="1">Uncharacterized protein</fullName>
    </submittedName>
</protein>
<keyword evidence="2" id="KW-1185">Reference proteome</keyword>
<sequence length="184" mass="21436">MIIHICGNLASGKTTAAEALQRRLGWPMVPVGRMRNRLCDEDWLWRRAVPRLWRAWDFPLHVPGRSGIWVSTGFNWRELVAWESHAPRFVFRVWLTAPVDVLRQRFYSRPMVDEGYWPYLEEPMDLFEGFLRYDIGDAPVPWPIDLSVDTGLLSTDRVVDRILEGLTRIDARESHQEGGSNDEC</sequence>